<evidence type="ECO:0000313" key="19">
    <source>
        <dbReference type="EMBL" id="KKM19188.1"/>
    </source>
</evidence>
<keyword evidence="16" id="KW-0511">Multifunctional enzyme</keyword>
<evidence type="ECO:0000256" key="15">
    <source>
        <dbReference type="ARBA" id="ARBA00023239"/>
    </source>
</evidence>
<dbReference type="EMBL" id="LAZR01014046">
    <property type="protein sequence ID" value="KKM19188.1"/>
    <property type="molecule type" value="Genomic_DNA"/>
</dbReference>
<reference evidence="19" key="1">
    <citation type="journal article" date="2015" name="Nature">
        <title>Complex archaea that bridge the gap between prokaryotes and eukaryotes.</title>
        <authorList>
            <person name="Spang A."/>
            <person name="Saw J.H."/>
            <person name="Jorgensen S.L."/>
            <person name="Zaremba-Niedzwiedzka K."/>
            <person name="Martijn J."/>
            <person name="Lind A.E."/>
            <person name="van Eijk R."/>
            <person name="Schleper C."/>
            <person name="Guy L."/>
            <person name="Ettema T.J."/>
        </authorList>
    </citation>
    <scope>NUCLEOTIDE SEQUENCE</scope>
</reference>
<dbReference type="UniPathway" id="UPA00275">
    <property type="reaction ID" value="UER00400"/>
</dbReference>
<proteinExistence type="inferred from homology"/>
<keyword evidence="12" id="KW-0460">Magnesium</keyword>
<evidence type="ECO:0000256" key="5">
    <source>
        <dbReference type="ARBA" id="ARBA00005520"/>
    </source>
</evidence>
<accession>A0A0F9KAR3</accession>
<comment type="cofactor">
    <cofactor evidence="3">
        <name>Zn(2+)</name>
        <dbReference type="ChEBI" id="CHEBI:29105"/>
    </cofactor>
</comment>
<dbReference type="NCBIfam" id="NF006803">
    <property type="entry name" value="PRK09311.1"/>
    <property type="match status" value="1"/>
</dbReference>
<dbReference type="InterPro" id="IPR016299">
    <property type="entry name" value="Riboflavin_synth_RibBA"/>
</dbReference>
<dbReference type="SUPFAM" id="SSF55821">
    <property type="entry name" value="YrdC/RibB"/>
    <property type="match status" value="1"/>
</dbReference>
<evidence type="ECO:0000259" key="18">
    <source>
        <dbReference type="Pfam" id="PF00925"/>
    </source>
</evidence>
<dbReference type="InterPro" id="IPR000926">
    <property type="entry name" value="RibA"/>
</dbReference>
<dbReference type="FunFam" id="3.90.870.10:FF:000001">
    <property type="entry name" value="Riboflavin biosynthesis protein RibBA"/>
    <property type="match status" value="1"/>
</dbReference>
<dbReference type="HAMAP" id="MF_01283">
    <property type="entry name" value="RibBA"/>
    <property type="match status" value="1"/>
</dbReference>
<dbReference type="Pfam" id="PF00925">
    <property type="entry name" value="GTP_cyclohydro2"/>
    <property type="match status" value="1"/>
</dbReference>
<keyword evidence="10" id="KW-0378">Hydrolase</keyword>
<dbReference type="NCBIfam" id="TIGR00505">
    <property type="entry name" value="ribA"/>
    <property type="match status" value="1"/>
</dbReference>
<dbReference type="Pfam" id="PF00926">
    <property type="entry name" value="DHBP_synthase"/>
    <property type="match status" value="1"/>
</dbReference>
<evidence type="ECO:0000256" key="11">
    <source>
        <dbReference type="ARBA" id="ARBA00022833"/>
    </source>
</evidence>
<comment type="similarity">
    <text evidence="5">In the N-terminal section; belongs to the DHBP synthase family.</text>
</comment>
<keyword evidence="15" id="KW-0456">Lyase</keyword>
<comment type="caution">
    <text evidence="19">The sequence shown here is derived from an EMBL/GenBank/DDBJ whole genome shotgun (WGS) entry which is preliminary data.</text>
</comment>
<sequence length="404" mass="44391">MPLITIEEAINDIREGRMVILVDDEDRENEGDLTMAAEKVTPADINFMAKYGRGLICLTMTGEKIDTLDLPPMVNNNTSRLQTGFTVSIEARCGVTTGISAADRAITILAAVADDAKPSDLVRPGHIFPLRAKEGGVTVRAGQTEGSVDLARLTGLKPAGVICEIMDEDGTMARMPTLEKFSKKHEIGICTIADLIEYRMRNESFVHRVAETVIPTAYAGEFKSIVFVSDVDDLLHIAMVKGDIDTEKPILVRVHSECLTGDIFGSLRCDCGNQLYRAMEMMKNEGSGVLLYIRQEGRGIGLVNKMKAYALQDKGLDTVEANEKLGFEPDLRNYGIGAQILVDLGVRKMRLLTNNPKKIVGLEGYGLSVVEQVPIEIEPNEYNRCYLKCKQLKMGHLLNIDAAP</sequence>
<keyword evidence="9" id="KW-0547">Nucleotide-binding</keyword>
<evidence type="ECO:0000256" key="10">
    <source>
        <dbReference type="ARBA" id="ARBA00022801"/>
    </source>
</evidence>
<dbReference type="NCBIfam" id="NF001591">
    <property type="entry name" value="PRK00393.1"/>
    <property type="match status" value="1"/>
</dbReference>
<evidence type="ECO:0000256" key="16">
    <source>
        <dbReference type="ARBA" id="ARBA00023268"/>
    </source>
</evidence>
<evidence type="ECO:0000256" key="13">
    <source>
        <dbReference type="ARBA" id="ARBA00023134"/>
    </source>
</evidence>
<evidence type="ECO:0000256" key="7">
    <source>
        <dbReference type="ARBA" id="ARBA00022619"/>
    </source>
</evidence>
<protein>
    <recommendedName>
        <fullName evidence="6">GTP cyclohydrolase II</fullName>
        <ecNumber evidence="6">3.5.4.25</ecNumber>
    </recommendedName>
</protein>
<gene>
    <name evidence="19" type="ORF">LCGC14_1658160</name>
</gene>
<comment type="cofactor">
    <cofactor evidence="1">
        <name>Mn(2+)</name>
        <dbReference type="ChEBI" id="CHEBI:29035"/>
    </cofactor>
</comment>
<dbReference type="GO" id="GO:0009231">
    <property type="term" value="P:riboflavin biosynthetic process"/>
    <property type="evidence" value="ECO:0007669"/>
    <property type="project" value="UniProtKB-UniPathway"/>
</dbReference>
<keyword evidence="7" id="KW-0686">Riboflavin biosynthesis</keyword>
<evidence type="ECO:0000256" key="9">
    <source>
        <dbReference type="ARBA" id="ARBA00022741"/>
    </source>
</evidence>
<evidence type="ECO:0000256" key="8">
    <source>
        <dbReference type="ARBA" id="ARBA00022723"/>
    </source>
</evidence>
<dbReference type="InterPro" id="IPR032677">
    <property type="entry name" value="GTP_cyclohydro_II"/>
</dbReference>
<comment type="catalytic activity">
    <reaction evidence="17">
        <text>GTP + 4 H2O = 2,5-diamino-6-hydroxy-4-(5-phosphoribosylamino)-pyrimidine + formate + 2 phosphate + 3 H(+)</text>
        <dbReference type="Rhea" id="RHEA:23704"/>
        <dbReference type="ChEBI" id="CHEBI:15377"/>
        <dbReference type="ChEBI" id="CHEBI:15378"/>
        <dbReference type="ChEBI" id="CHEBI:15740"/>
        <dbReference type="ChEBI" id="CHEBI:37565"/>
        <dbReference type="ChEBI" id="CHEBI:43474"/>
        <dbReference type="ChEBI" id="CHEBI:58614"/>
        <dbReference type="EC" id="3.5.4.25"/>
    </reaction>
</comment>
<evidence type="ECO:0000256" key="14">
    <source>
        <dbReference type="ARBA" id="ARBA00023211"/>
    </source>
</evidence>
<dbReference type="PANTHER" id="PTHR21327">
    <property type="entry name" value="GTP CYCLOHYDROLASE II-RELATED"/>
    <property type="match status" value="1"/>
</dbReference>
<dbReference type="InterPro" id="IPR000422">
    <property type="entry name" value="DHBP_synthase_RibB"/>
</dbReference>
<dbReference type="GO" id="GO:0005829">
    <property type="term" value="C:cytosol"/>
    <property type="evidence" value="ECO:0007669"/>
    <property type="project" value="TreeGrafter"/>
</dbReference>
<comment type="pathway">
    <text evidence="4">Cofactor biosynthesis; riboflavin biosynthesis; 5-amino-6-(D-ribitylamino)uracil from GTP: step 1/4.</text>
</comment>
<dbReference type="GO" id="GO:0008686">
    <property type="term" value="F:3,4-dihydroxy-2-butanone-4-phosphate synthase activity"/>
    <property type="evidence" value="ECO:0007669"/>
    <property type="project" value="InterPro"/>
</dbReference>
<dbReference type="CDD" id="cd00641">
    <property type="entry name" value="GTP_cyclohydro2"/>
    <property type="match status" value="1"/>
</dbReference>
<dbReference type="NCBIfam" id="TIGR00506">
    <property type="entry name" value="ribB"/>
    <property type="match status" value="1"/>
</dbReference>
<dbReference type="AlphaFoldDB" id="A0A0F9KAR3"/>
<dbReference type="Gene3D" id="3.90.870.10">
    <property type="entry name" value="DHBP synthase"/>
    <property type="match status" value="1"/>
</dbReference>
<dbReference type="PIRSF" id="PIRSF001259">
    <property type="entry name" value="RibA"/>
    <property type="match status" value="1"/>
</dbReference>
<organism evidence="19">
    <name type="scientific">marine sediment metagenome</name>
    <dbReference type="NCBI Taxonomy" id="412755"/>
    <lineage>
        <taxon>unclassified sequences</taxon>
        <taxon>metagenomes</taxon>
        <taxon>ecological metagenomes</taxon>
    </lineage>
</organism>
<dbReference type="FunFam" id="3.40.50.10990:FF:000001">
    <property type="entry name" value="Riboflavin biosynthesis protein RibBA"/>
    <property type="match status" value="1"/>
</dbReference>
<dbReference type="SUPFAM" id="SSF142695">
    <property type="entry name" value="RibA-like"/>
    <property type="match status" value="1"/>
</dbReference>
<evidence type="ECO:0000256" key="1">
    <source>
        <dbReference type="ARBA" id="ARBA00001936"/>
    </source>
</evidence>
<evidence type="ECO:0000256" key="2">
    <source>
        <dbReference type="ARBA" id="ARBA00001946"/>
    </source>
</evidence>
<keyword evidence="8" id="KW-0479">Metal-binding</keyword>
<keyword evidence="11" id="KW-0862">Zinc</keyword>
<dbReference type="InterPro" id="IPR036144">
    <property type="entry name" value="RibA-like_sf"/>
</dbReference>
<dbReference type="EC" id="3.5.4.25" evidence="6"/>
<dbReference type="GO" id="GO:0046872">
    <property type="term" value="F:metal ion binding"/>
    <property type="evidence" value="ECO:0007669"/>
    <property type="project" value="UniProtKB-KW"/>
</dbReference>
<keyword evidence="13" id="KW-0342">GTP-binding</keyword>
<evidence type="ECO:0000256" key="3">
    <source>
        <dbReference type="ARBA" id="ARBA00001947"/>
    </source>
</evidence>
<evidence type="ECO:0000256" key="4">
    <source>
        <dbReference type="ARBA" id="ARBA00004853"/>
    </source>
</evidence>
<dbReference type="GO" id="GO:0005525">
    <property type="term" value="F:GTP binding"/>
    <property type="evidence" value="ECO:0007669"/>
    <property type="project" value="UniProtKB-KW"/>
</dbReference>
<dbReference type="HAMAP" id="MF_00179">
    <property type="entry name" value="RibA"/>
    <property type="match status" value="1"/>
</dbReference>
<name>A0A0F9KAR3_9ZZZZ</name>
<dbReference type="GO" id="GO:0003935">
    <property type="term" value="F:GTP cyclohydrolase II activity"/>
    <property type="evidence" value="ECO:0007669"/>
    <property type="project" value="UniProtKB-EC"/>
</dbReference>
<dbReference type="PANTHER" id="PTHR21327:SF18">
    <property type="entry name" value="3,4-DIHYDROXY-2-BUTANONE 4-PHOSPHATE SYNTHASE"/>
    <property type="match status" value="1"/>
</dbReference>
<dbReference type="InterPro" id="IPR017945">
    <property type="entry name" value="DHBP_synth_RibB-like_a/b_dom"/>
</dbReference>
<dbReference type="HAMAP" id="MF_00180">
    <property type="entry name" value="RibB"/>
    <property type="match status" value="1"/>
</dbReference>
<keyword evidence="14" id="KW-0464">Manganese</keyword>
<evidence type="ECO:0000256" key="6">
    <source>
        <dbReference type="ARBA" id="ARBA00012762"/>
    </source>
</evidence>
<evidence type="ECO:0000256" key="17">
    <source>
        <dbReference type="ARBA" id="ARBA00049295"/>
    </source>
</evidence>
<feature type="domain" description="GTP cyclohydrolase II" evidence="18">
    <location>
        <begin position="208"/>
        <end position="374"/>
    </location>
</feature>
<dbReference type="Gene3D" id="3.40.50.10990">
    <property type="entry name" value="GTP cyclohydrolase II"/>
    <property type="match status" value="1"/>
</dbReference>
<comment type="cofactor">
    <cofactor evidence="2">
        <name>Mg(2+)</name>
        <dbReference type="ChEBI" id="CHEBI:18420"/>
    </cofactor>
</comment>
<evidence type="ECO:0000256" key="12">
    <source>
        <dbReference type="ARBA" id="ARBA00022842"/>
    </source>
</evidence>